<dbReference type="GO" id="GO:0005524">
    <property type="term" value="F:ATP binding"/>
    <property type="evidence" value="ECO:0007669"/>
    <property type="project" value="UniProtKB-UniRule"/>
</dbReference>
<gene>
    <name evidence="10" type="primary">RAN1_2</name>
    <name evidence="10" type="ORF">HK103_003629</name>
</gene>
<dbReference type="EMBL" id="JADGKB010000274">
    <property type="protein sequence ID" value="KAJ3250341.1"/>
    <property type="molecule type" value="Genomic_DNA"/>
</dbReference>
<sequence length="455" mass="48442">QVEATIRLVQQAQASKAPIQEYADKISAIFVPVVLVISAITLFGWIAAFEFGWISKSVARTTVLFAVERAISVLVIACPCALGLATPTAVMVGSGVAAKLGILIKGGAAALEKSNSVNTIVFDKTGTLTMGSPAVADYQIYDYKKFGLENEGQFWLLVSSLESNSDHPLAKAICSFAKKVCDSFVFQLTEIHEQSGKGLKATVEIYGESFGLFVGNEGWMNANGCNNNSKHYRDRLNDWKSKGRSIVMVGMKLENADNTLSGTVVGVVGIADQIRPETTTAVGAIQKRGVQVWMLTGDHDKTAHAVAAQIGISPSHVISQVLPEEKFEKVRELQTKTGGIIAMVGDGINDSAALAQADVGIAIGSGSDIAIEAAQVIKTNLLDILVLLDISRKIFNRIKLNFVWAFGFNIIGIPLAAGVLYQNGVVLSPAIAGMAMALSSVSVIISSLLLRLYRP</sequence>
<dbReference type="Pfam" id="PF00702">
    <property type="entry name" value="Hydrolase"/>
    <property type="match status" value="1"/>
</dbReference>
<evidence type="ECO:0000256" key="3">
    <source>
        <dbReference type="ARBA" id="ARBA00022723"/>
    </source>
</evidence>
<evidence type="ECO:0000256" key="7">
    <source>
        <dbReference type="ARBA" id="ARBA00022989"/>
    </source>
</evidence>
<dbReference type="SUPFAM" id="SSF81665">
    <property type="entry name" value="Calcium ATPase, transmembrane domain M"/>
    <property type="match status" value="1"/>
</dbReference>
<comment type="caution">
    <text evidence="10">The sequence shown here is derived from an EMBL/GenBank/DDBJ whole genome shotgun (WGS) entry which is preliminary data.</text>
</comment>
<evidence type="ECO:0000256" key="5">
    <source>
        <dbReference type="ARBA" id="ARBA00022840"/>
    </source>
</evidence>
<feature type="transmembrane region" description="Helical" evidence="9">
    <location>
        <begin position="26"/>
        <end position="49"/>
    </location>
</feature>
<dbReference type="InterPro" id="IPR018303">
    <property type="entry name" value="ATPase_P-typ_P_site"/>
</dbReference>
<dbReference type="PRINTS" id="PR00119">
    <property type="entry name" value="CATATPASE"/>
</dbReference>
<feature type="non-terminal residue" evidence="10">
    <location>
        <position position="455"/>
    </location>
</feature>
<dbReference type="Gene3D" id="1.20.1110.10">
    <property type="entry name" value="Calcium-transporting ATPase, transmembrane domain"/>
    <property type="match status" value="1"/>
</dbReference>
<keyword evidence="3 9" id="KW-0479">Metal-binding</keyword>
<dbReference type="SFLD" id="SFLDG00002">
    <property type="entry name" value="C1.7:_P-type_atpase_like"/>
    <property type="match status" value="1"/>
</dbReference>
<dbReference type="InterPro" id="IPR036412">
    <property type="entry name" value="HAD-like_sf"/>
</dbReference>
<evidence type="ECO:0000313" key="10">
    <source>
        <dbReference type="EMBL" id="KAJ3250341.1"/>
    </source>
</evidence>
<keyword evidence="2 9" id="KW-0812">Transmembrane</keyword>
<dbReference type="GO" id="GO:0004674">
    <property type="term" value="F:protein serine/threonine kinase activity"/>
    <property type="evidence" value="ECO:0007669"/>
    <property type="project" value="UniProtKB-KW"/>
</dbReference>
<proteinExistence type="inferred from homology"/>
<evidence type="ECO:0000256" key="1">
    <source>
        <dbReference type="ARBA" id="ARBA00004141"/>
    </source>
</evidence>
<organism evidence="10 11">
    <name type="scientific">Boothiomyces macroporosus</name>
    <dbReference type="NCBI Taxonomy" id="261099"/>
    <lineage>
        <taxon>Eukaryota</taxon>
        <taxon>Fungi</taxon>
        <taxon>Fungi incertae sedis</taxon>
        <taxon>Chytridiomycota</taxon>
        <taxon>Chytridiomycota incertae sedis</taxon>
        <taxon>Chytridiomycetes</taxon>
        <taxon>Rhizophydiales</taxon>
        <taxon>Terramycetaceae</taxon>
        <taxon>Boothiomyces</taxon>
    </lineage>
</organism>
<dbReference type="Gene3D" id="3.40.50.1000">
    <property type="entry name" value="HAD superfamily/HAD-like"/>
    <property type="match status" value="1"/>
</dbReference>
<evidence type="ECO:0000256" key="4">
    <source>
        <dbReference type="ARBA" id="ARBA00022741"/>
    </source>
</evidence>
<evidence type="ECO:0000256" key="8">
    <source>
        <dbReference type="ARBA" id="ARBA00023136"/>
    </source>
</evidence>
<protein>
    <submittedName>
        <fullName evidence="10">Serine/threonine protein kinase Ran1</fullName>
    </submittedName>
</protein>
<dbReference type="GO" id="GO:0016020">
    <property type="term" value="C:membrane"/>
    <property type="evidence" value="ECO:0007669"/>
    <property type="project" value="UniProtKB-SubCell"/>
</dbReference>
<keyword evidence="7 9" id="KW-1133">Transmembrane helix</keyword>
<dbReference type="AlphaFoldDB" id="A0AAD5U8N5"/>
<accession>A0AAD5U8N5</accession>
<keyword evidence="10" id="KW-0808">Transferase</keyword>
<dbReference type="NCBIfam" id="TIGR01494">
    <property type="entry name" value="ATPase_P-type"/>
    <property type="match status" value="2"/>
</dbReference>
<dbReference type="Gene3D" id="3.40.1110.10">
    <property type="entry name" value="Calcium-transporting ATPase, cytoplasmic domain N"/>
    <property type="match status" value="1"/>
</dbReference>
<dbReference type="PROSITE" id="PS00154">
    <property type="entry name" value="ATPASE_E1_E2"/>
    <property type="match status" value="1"/>
</dbReference>
<name>A0AAD5U8N5_9FUNG</name>
<keyword evidence="4 9" id="KW-0547">Nucleotide-binding</keyword>
<dbReference type="GO" id="GO:0005507">
    <property type="term" value="F:copper ion binding"/>
    <property type="evidence" value="ECO:0007669"/>
    <property type="project" value="TreeGrafter"/>
</dbReference>
<comment type="similarity">
    <text evidence="9">Belongs to the cation transport ATPase (P-type) (TC 3.A.3) family. Type IB subfamily.</text>
</comment>
<dbReference type="PANTHER" id="PTHR43520:SF8">
    <property type="entry name" value="P-TYPE CU(+) TRANSPORTER"/>
    <property type="match status" value="1"/>
</dbReference>
<dbReference type="InterPro" id="IPR001757">
    <property type="entry name" value="P_typ_ATPase"/>
</dbReference>
<dbReference type="GO" id="GO:0055070">
    <property type="term" value="P:copper ion homeostasis"/>
    <property type="evidence" value="ECO:0007669"/>
    <property type="project" value="TreeGrafter"/>
</dbReference>
<dbReference type="GO" id="GO:0043682">
    <property type="term" value="F:P-type divalent copper transporter activity"/>
    <property type="evidence" value="ECO:0007669"/>
    <property type="project" value="TreeGrafter"/>
</dbReference>
<feature type="transmembrane region" description="Helical" evidence="9">
    <location>
        <begin position="402"/>
        <end position="421"/>
    </location>
</feature>
<dbReference type="InterPro" id="IPR027256">
    <property type="entry name" value="P-typ_ATPase_IB"/>
</dbReference>
<evidence type="ECO:0000256" key="9">
    <source>
        <dbReference type="RuleBase" id="RU362081"/>
    </source>
</evidence>
<feature type="transmembrane region" description="Helical" evidence="9">
    <location>
        <begin position="427"/>
        <end position="450"/>
    </location>
</feature>
<dbReference type="InterPro" id="IPR023298">
    <property type="entry name" value="ATPase_P-typ_TM_dom_sf"/>
</dbReference>
<evidence type="ECO:0000313" key="11">
    <source>
        <dbReference type="Proteomes" id="UP001210925"/>
    </source>
</evidence>
<dbReference type="SUPFAM" id="SSF56784">
    <property type="entry name" value="HAD-like"/>
    <property type="match status" value="1"/>
</dbReference>
<evidence type="ECO:0000256" key="6">
    <source>
        <dbReference type="ARBA" id="ARBA00022967"/>
    </source>
</evidence>
<feature type="non-terminal residue" evidence="10">
    <location>
        <position position="1"/>
    </location>
</feature>
<dbReference type="SFLD" id="SFLDF00027">
    <property type="entry name" value="p-type_atpase"/>
    <property type="match status" value="1"/>
</dbReference>
<dbReference type="PANTHER" id="PTHR43520">
    <property type="entry name" value="ATP7, ISOFORM B"/>
    <property type="match status" value="1"/>
</dbReference>
<dbReference type="GO" id="GO:0016887">
    <property type="term" value="F:ATP hydrolysis activity"/>
    <property type="evidence" value="ECO:0007669"/>
    <property type="project" value="InterPro"/>
</dbReference>
<dbReference type="Proteomes" id="UP001210925">
    <property type="component" value="Unassembled WGS sequence"/>
</dbReference>
<comment type="subcellular location">
    <subcellularLocation>
        <location evidence="1">Membrane</location>
        <topology evidence="1">Multi-pass membrane protein</topology>
    </subcellularLocation>
</comment>
<dbReference type="InterPro" id="IPR023299">
    <property type="entry name" value="ATPase_P-typ_cyto_dom_N"/>
</dbReference>
<keyword evidence="10" id="KW-0723">Serine/threonine-protein kinase</keyword>
<dbReference type="SUPFAM" id="SSF81660">
    <property type="entry name" value="Metal cation-transporting ATPase, ATP-binding domain N"/>
    <property type="match status" value="1"/>
</dbReference>
<keyword evidence="6" id="KW-1278">Translocase</keyword>
<feature type="transmembrane region" description="Helical" evidence="9">
    <location>
        <begin position="69"/>
        <end position="92"/>
    </location>
</feature>
<keyword evidence="5 9" id="KW-0067">ATP-binding</keyword>
<keyword evidence="11" id="KW-1185">Reference proteome</keyword>
<keyword evidence="10" id="KW-0418">Kinase</keyword>
<evidence type="ECO:0000256" key="2">
    <source>
        <dbReference type="ARBA" id="ARBA00022692"/>
    </source>
</evidence>
<dbReference type="InterPro" id="IPR044492">
    <property type="entry name" value="P_typ_ATPase_HD_dom"/>
</dbReference>
<dbReference type="NCBIfam" id="TIGR01525">
    <property type="entry name" value="ATPase-IB_hvy"/>
    <property type="match status" value="1"/>
</dbReference>
<reference evidence="10" key="1">
    <citation type="submission" date="2020-05" db="EMBL/GenBank/DDBJ databases">
        <title>Phylogenomic resolution of chytrid fungi.</title>
        <authorList>
            <person name="Stajich J.E."/>
            <person name="Amses K."/>
            <person name="Simmons R."/>
            <person name="Seto K."/>
            <person name="Myers J."/>
            <person name="Bonds A."/>
            <person name="Quandt C.A."/>
            <person name="Barry K."/>
            <person name="Liu P."/>
            <person name="Grigoriev I."/>
            <person name="Longcore J.E."/>
            <person name="James T.Y."/>
        </authorList>
    </citation>
    <scope>NUCLEOTIDE SEQUENCE</scope>
    <source>
        <strain evidence="10">PLAUS21</strain>
    </source>
</reference>
<keyword evidence="8 9" id="KW-0472">Membrane</keyword>
<dbReference type="InterPro" id="IPR023214">
    <property type="entry name" value="HAD_sf"/>
</dbReference>
<dbReference type="SFLD" id="SFLDS00003">
    <property type="entry name" value="Haloacid_Dehalogenase"/>
    <property type="match status" value="1"/>
</dbReference>